<dbReference type="Gene3D" id="1.10.30.50">
    <property type="match status" value="1"/>
</dbReference>
<gene>
    <name evidence="4" type="ORF">D3M95_05780</name>
</gene>
<comment type="similarity">
    <text evidence="1">Belongs to the Rv1128c/1148c/1588c/1702c/1945/3466 family.</text>
</comment>
<dbReference type="GO" id="GO:0004519">
    <property type="term" value="F:endonuclease activity"/>
    <property type="evidence" value="ECO:0007669"/>
    <property type="project" value="UniProtKB-KW"/>
</dbReference>
<evidence type="ECO:0000256" key="1">
    <source>
        <dbReference type="ARBA" id="ARBA00023450"/>
    </source>
</evidence>
<dbReference type="STRING" id="1451189.CFAL_07225"/>
<reference evidence="4 5" key="1">
    <citation type="submission" date="2018-09" db="EMBL/GenBank/DDBJ databases">
        <title>Optimization and identification of Corynebacterium falsenii FN1-14 from fish paste.</title>
        <authorList>
            <person name="Daroonpunt R."/>
            <person name="Tanasupawat S."/>
        </authorList>
    </citation>
    <scope>NUCLEOTIDE SEQUENCE [LARGE SCALE GENOMIC DNA]</scope>
    <source>
        <strain evidence="4 5">FN1-14</strain>
    </source>
</reference>
<dbReference type="InterPro" id="IPR002711">
    <property type="entry name" value="HNH"/>
</dbReference>
<sequence length="619" mass="67475">MTSAQLIVDSTEDNADVNTVGSATINHARTITELVQDVERSLQLITDALIASPADLFRRHEHELRQLIRVTNRTDTLHAAFAFAASEAQASRKVGSVHTADYLVRALDISKYQAKQWLSLGMKLFAAPPPATIAPPLSDATTDPDCPDALDGHDELAERRKQHELHQKQLRDQAEARRRARDLSNAKLSEINRELEHLDDSLKSQCHEDLLNEATKKAEEMSVSDLKLWLRSKVREANRSVEDPFADLRARKVTWSQPDELGNVRLNAVLPRTGHALLEVLLAPARLVAWEKKRGIDVEEDKRSLPQRRADALMAMFEKWAEEGDAAASGRTRGLASLVIAMSAKDLTQLPEGCSDPGDAADSGDSGDAPGGSSARWLPTNTNAKLSPLDVLRLGLAQHDLGVVVEPKTGRALDSAKVKRHASVQQKLMLVAEQLCCAYPGCNQSACESDVHHVLAWARGGRTDIENLTLLCRHHHRMNRDQRDGGLGMGHAEVDPVTGRVGWREARARADADDAEPLALPGVLDVGELGVNSPTRGGTDGSSASDWTDGSSAPGGSRSAGHQSRSQLNRHPRLSDEVAINGSTTAREAPGMRVMGQEWESDEVRLAYEAGEIAGKDRR</sequence>
<keyword evidence="4" id="KW-0255">Endonuclease</keyword>
<dbReference type="OrthoDB" id="4398180at2"/>
<feature type="region of interest" description="Disordered" evidence="2">
    <location>
        <begin position="526"/>
        <end position="598"/>
    </location>
</feature>
<dbReference type="CDD" id="cd00085">
    <property type="entry name" value="HNHc"/>
    <property type="match status" value="1"/>
</dbReference>
<feature type="compositionally biased region" description="Low complexity" evidence="2">
    <location>
        <begin position="550"/>
        <end position="561"/>
    </location>
</feature>
<dbReference type="AlphaFoldDB" id="A0A418Q731"/>
<feature type="compositionally biased region" description="Polar residues" evidence="2">
    <location>
        <begin position="532"/>
        <end position="549"/>
    </location>
</feature>
<organism evidence="4 5">
    <name type="scientific">Corynebacterium falsenii</name>
    <dbReference type="NCBI Taxonomy" id="108486"/>
    <lineage>
        <taxon>Bacteria</taxon>
        <taxon>Bacillati</taxon>
        <taxon>Actinomycetota</taxon>
        <taxon>Actinomycetes</taxon>
        <taxon>Mycobacteriales</taxon>
        <taxon>Corynebacteriaceae</taxon>
        <taxon>Corynebacterium</taxon>
    </lineage>
</organism>
<accession>A0A418Q731</accession>
<dbReference type="RefSeq" id="WP_119664693.1">
    <property type="nucleotide sequence ID" value="NZ_QXJK01000005.1"/>
</dbReference>
<name>A0A418Q731_9CORY</name>
<dbReference type="EMBL" id="QXJK01000005">
    <property type="protein sequence ID" value="RIX34819.1"/>
    <property type="molecule type" value="Genomic_DNA"/>
</dbReference>
<feature type="region of interest" description="Disordered" evidence="2">
    <location>
        <begin position="161"/>
        <end position="181"/>
    </location>
</feature>
<keyword evidence="4" id="KW-0540">Nuclease</keyword>
<dbReference type="Pfam" id="PF01844">
    <property type="entry name" value="HNH"/>
    <property type="match status" value="1"/>
</dbReference>
<dbReference type="SMART" id="SM00507">
    <property type="entry name" value="HNHc"/>
    <property type="match status" value="1"/>
</dbReference>
<dbReference type="GO" id="GO:0003676">
    <property type="term" value="F:nucleic acid binding"/>
    <property type="evidence" value="ECO:0007669"/>
    <property type="project" value="InterPro"/>
</dbReference>
<keyword evidence="5" id="KW-1185">Reference proteome</keyword>
<dbReference type="GO" id="GO:0008270">
    <property type="term" value="F:zinc ion binding"/>
    <property type="evidence" value="ECO:0007669"/>
    <property type="project" value="InterPro"/>
</dbReference>
<comment type="caution">
    <text evidence="4">The sequence shown here is derived from an EMBL/GenBank/DDBJ whole genome shotgun (WGS) entry which is preliminary data.</text>
</comment>
<dbReference type="InterPro" id="IPR003870">
    <property type="entry name" value="DUF222"/>
</dbReference>
<evidence type="ECO:0000313" key="4">
    <source>
        <dbReference type="EMBL" id="RIX34819.1"/>
    </source>
</evidence>
<keyword evidence="4" id="KW-0378">Hydrolase</keyword>
<evidence type="ECO:0000259" key="3">
    <source>
        <dbReference type="SMART" id="SM00507"/>
    </source>
</evidence>
<protein>
    <submittedName>
        <fullName evidence="4">HNH endonuclease</fullName>
    </submittedName>
</protein>
<feature type="region of interest" description="Disordered" evidence="2">
    <location>
        <begin position="351"/>
        <end position="381"/>
    </location>
</feature>
<dbReference type="Proteomes" id="UP000285278">
    <property type="component" value="Unassembled WGS sequence"/>
</dbReference>
<feature type="domain" description="HNH nuclease" evidence="3">
    <location>
        <begin position="425"/>
        <end position="477"/>
    </location>
</feature>
<proteinExistence type="inferred from homology"/>
<evidence type="ECO:0000313" key="5">
    <source>
        <dbReference type="Proteomes" id="UP000285278"/>
    </source>
</evidence>
<feature type="compositionally biased region" description="Low complexity" evidence="2">
    <location>
        <begin position="355"/>
        <end position="375"/>
    </location>
</feature>
<dbReference type="Pfam" id="PF02720">
    <property type="entry name" value="DUF222"/>
    <property type="match status" value="1"/>
</dbReference>
<evidence type="ECO:0000256" key="2">
    <source>
        <dbReference type="SAM" id="MobiDB-lite"/>
    </source>
</evidence>
<dbReference type="InterPro" id="IPR003615">
    <property type="entry name" value="HNH_nuc"/>
</dbReference>